<reference evidence="3" key="1">
    <citation type="submission" date="2014-02" db="EMBL/GenBank/DDBJ databases">
        <authorList>
            <person name="Genoscope - CEA"/>
        </authorList>
    </citation>
    <scope>NUCLEOTIDE SEQUENCE</scope>
    <source>
        <strain evidence="3">LS3</strain>
    </source>
</reference>
<proteinExistence type="predicted"/>
<evidence type="ECO:0000313" key="3">
    <source>
        <dbReference type="EMBL" id="CDP34466.1"/>
    </source>
</evidence>
<reference evidence="3" key="2">
    <citation type="submission" date="2014-06" db="EMBL/GenBank/DDBJ databases">
        <title>The complete genome of Blastobotrys (Arxula) adeninivorans LS3 - a yeast of biotechnological interest.</title>
        <authorList>
            <person name="Kunze G."/>
            <person name="Gaillardin C."/>
            <person name="Czernicka M."/>
            <person name="Durrens P."/>
            <person name="Martin T."/>
            <person name="Boer E."/>
            <person name="Gabaldon T."/>
            <person name="Cruz J."/>
            <person name="Talla E."/>
            <person name="Marck C."/>
            <person name="Goffeau A."/>
            <person name="Barbe V."/>
            <person name="Baret P."/>
            <person name="Baronian K."/>
            <person name="Beier S."/>
            <person name="Bleykasten C."/>
            <person name="Bode R."/>
            <person name="Casaregola S."/>
            <person name="Despons L."/>
            <person name="Fairhead C."/>
            <person name="Giersberg M."/>
            <person name="Gierski P."/>
            <person name="Hahnel U."/>
            <person name="Hartmann A."/>
            <person name="Jankowska D."/>
            <person name="Jubin C."/>
            <person name="Jung P."/>
            <person name="Lafontaine I."/>
            <person name="Leh-Louis V."/>
            <person name="Lemaire M."/>
            <person name="Marcet-Houben M."/>
            <person name="Mascher M."/>
            <person name="Morel G."/>
            <person name="Richard G.-F."/>
            <person name="Riechen J."/>
            <person name="Sacerdot C."/>
            <person name="Sarkar A."/>
            <person name="Savel G."/>
            <person name="Schacherer J."/>
            <person name="Sherman D."/>
            <person name="Straub M.-L."/>
            <person name="Stein N."/>
            <person name="Thierry A."/>
            <person name="Trautwein-Schult A."/>
            <person name="Westhof E."/>
            <person name="Worch S."/>
            <person name="Dujon B."/>
            <person name="Souciet J.-L."/>
            <person name="Wincker P."/>
            <person name="Scholz U."/>
            <person name="Neuveglise N."/>
        </authorList>
    </citation>
    <scope>NUCLEOTIDE SEQUENCE</scope>
    <source>
        <strain evidence="3">LS3</strain>
    </source>
</reference>
<protein>
    <submittedName>
        <fullName evidence="3">ARAD1C13134p</fullName>
    </submittedName>
</protein>
<keyword evidence="2" id="KW-1133">Transmembrane helix</keyword>
<gene>
    <name evidence="3" type="ORF">GNLVRS02_ARAD1C13134g</name>
</gene>
<organism evidence="3">
    <name type="scientific">Blastobotrys adeninivorans</name>
    <name type="common">Yeast</name>
    <name type="synonym">Arxula adeninivorans</name>
    <dbReference type="NCBI Taxonomy" id="409370"/>
    <lineage>
        <taxon>Eukaryota</taxon>
        <taxon>Fungi</taxon>
        <taxon>Dikarya</taxon>
        <taxon>Ascomycota</taxon>
        <taxon>Saccharomycotina</taxon>
        <taxon>Dipodascomycetes</taxon>
        <taxon>Dipodascales</taxon>
        <taxon>Trichomonascaceae</taxon>
        <taxon>Blastobotrys</taxon>
    </lineage>
</organism>
<evidence type="ECO:0000256" key="2">
    <source>
        <dbReference type="SAM" id="Phobius"/>
    </source>
</evidence>
<feature type="region of interest" description="Disordered" evidence="1">
    <location>
        <begin position="84"/>
        <end position="111"/>
    </location>
</feature>
<feature type="transmembrane region" description="Helical" evidence="2">
    <location>
        <begin position="31"/>
        <end position="52"/>
    </location>
</feature>
<sequence>MSKYQVDNSLVTQHQYFDTTTEQATTTDDNYLLLVAVGIALFLGGCKLAQLVSLRILRTRGRVQSHHKMGLDTAFEYDVEANVPDLTTSPDTETPESFPNTPQYLPRPPSEKKMFPIALFQDDHQLKVH</sequence>
<feature type="compositionally biased region" description="Polar residues" evidence="1">
    <location>
        <begin position="85"/>
        <end position="103"/>
    </location>
</feature>
<name>A0A060T5K0_BLAAD</name>
<keyword evidence="2" id="KW-0812">Transmembrane</keyword>
<accession>A0A060T5K0</accession>
<dbReference type="EMBL" id="HG937693">
    <property type="protein sequence ID" value="CDP34466.1"/>
    <property type="molecule type" value="Genomic_DNA"/>
</dbReference>
<keyword evidence="2" id="KW-0472">Membrane</keyword>
<evidence type="ECO:0000256" key="1">
    <source>
        <dbReference type="SAM" id="MobiDB-lite"/>
    </source>
</evidence>
<dbReference type="AlphaFoldDB" id="A0A060T5K0"/>